<sequence>MVTHSAGNDGQPYARDTDEPQQQLSSNPVMRLIQRHYGTTEYKRSEKQIENERTFFCGQPFNRWAMFPAAVIIQFCCGSLYAWSVFNQPIDNYIYDNPNEDRAPITFYVAVGLFGVSTAIMGPWLERHGPRNG</sequence>
<dbReference type="OrthoDB" id="410267at2759"/>
<organism evidence="3 4">
    <name type="scientific">Thamnocephalis sphaerospora</name>
    <dbReference type="NCBI Taxonomy" id="78915"/>
    <lineage>
        <taxon>Eukaryota</taxon>
        <taxon>Fungi</taxon>
        <taxon>Fungi incertae sedis</taxon>
        <taxon>Zoopagomycota</taxon>
        <taxon>Zoopagomycotina</taxon>
        <taxon>Zoopagomycetes</taxon>
        <taxon>Zoopagales</taxon>
        <taxon>Sigmoideomycetaceae</taxon>
        <taxon>Thamnocephalis</taxon>
    </lineage>
</organism>
<feature type="transmembrane region" description="Helical" evidence="2">
    <location>
        <begin position="105"/>
        <end position="125"/>
    </location>
</feature>
<evidence type="ECO:0000256" key="1">
    <source>
        <dbReference type="SAM" id="MobiDB-lite"/>
    </source>
</evidence>
<gene>
    <name evidence="3" type="ORF">THASP1DRAFT_32915</name>
</gene>
<name>A0A4P9XHR3_9FUNG</name>
<dbReference type="Proteomes" id="UP000271241">
    <property type="component" value="Unassembled WGS sequence"/>
</dbReference>
<accession>A0A4P9XHR3</accession>
<feature type="non-terminal residue" evidence="3">
    <location>
        <position position="133"/>
    </location>
</feature>
<feature type="region of interest" description="Disordered" evidence="1">
    <location>
        <begin position="1"/>
        <end position="25"/>
    </location>
</feature>
<proteinExistence type="predicted"/>
<dbReference type="EMBL" id="KZ993201">
    <property type="protein sequence ID" value="RKP05244.1"/>
    <property type="molecule type" value="Genomic_DNA"/>
</dbReference>
<reference evidence="4" key="1">
    <citation type="journal article" date="2018" name="Nat. Microbiol.">
        <title>Leveraging single-cell genomics to expand the fungal tree of life.</title>
        <authorList>
            <person name="Ahrendt S.R."/>
            <person name="Quandt C.A."/>
            <person name="Ciobanu D."/>
            <person name="Clum A."/>
            <person name="Salamov A."/>
            <person name="Andreopoulos B."/>
            <person name="Cheng J.F."/>
            <person name="Woyke T."/>
            <person name="Pelin A."/>
            <person name="Henrissat B."/>
            <person name="Reynolds N.K."/>
            <person name="Benny G.L."/>
            <person name="Smith M.E."/>
            <person name="James T.Y."/>
            <person name="Grigoriev I.V."/>
        </authorList>
    </citation>
    <scope>NUCLEOTIDE SEQUENCE [LARGE SCALE GENOMIC DNA]</scope>
    <source>
        <strain evidence="4">RSA 1356</strain>
    </source>
</reference>
<dbReference type="AlphaFoldDB" id="A0A4P9XHR3"/>
<evidence type="ECO:0000313" key="4">
    <source>
        <dbReference type="Proteomes" id="UP000271241"/>
    </source>
</evidence>
<keyword evidence="2" id="KW-0472">Membrane</keyword>
<evidence type="ECO:0000313" key="3">
    <source>
        <dbReference type="EMBL" id="RKP05244.1"/>
    </source>
</evidence>
<keyword evidence="4" id="KW-1185">Reference proteome</keyword>
<evidence type="ECO:0000256" key="2">
    <source>
        <dbReference type="SAM" id="Phobius"/>
    </source>
</evidence>
<keyword evidence="2" id="KW-1133">Transmembrane helix</keyword>
<feature type="transmembrane region" description="Helical" evidence="2">
    <location>
        <begin position="64"/>
        <end position="85"/>
    </location>
</feature>
<keyword evidence="2" id="KW-0812">Transmembrane</keyword>
<protein>
    <submittedName>
        <fullName evidence="3">Uncharacterized protein</fullName>
    </submittedName>
</protein>